<dbReference type="InterPro" id="IPR012338">
    <property type="entry name" value="Beta-lactam/transpept-like"/>
</dbReference>
<feature type="active site" description="Proton acceptor" evidence="8">
    <location>
        <position position="120"/>
    </location>
</feature>
<keyword evidence="7" id="KW-0961">Cell wall biogenesis/degradation</keyword>
<dbReference type="PANTHER" id="PTHR21581">
    <property type="entry name" value="D-ALANYL-D-ALANINE CARBOXYPEPTIDASE"/>
    <property type="match status" value="1"/>
</dbReference>
<dbReference type="PROSITE" id="PS51170">
    <property type="entry name" value="CW"/>
    <property type="match status" value="2"/>
</dbReference>
<keyword evidence="6" id="KW-0573">Peptidoglycan synthesis</keyword>
<evidence type="ECO:0000256" key="3">
    <source>
        <dbReference type="ARBA" id="ARBA00022737"/>
    </source>
</evidence>
<sequence>MAKKSCRLWSLVISISILASIPSYGEMPLIQPFPGATGQTGTGSGPSGGTAGEIGPGVGAGTGAGSTQTGDLPNAGGTLPADIKQPVIQSEGAVLMDASTGTLLFSKNGETRYYPASITKLMTALLVAEKCSLSETVTFSKAATTNLESGAVTLGLTEGDKLTVEQSLYGLMLKSANEVANGLAEHVSGSVSAFSALMNARAKELGCTGTNFVNPNGLNSTSHYTTPHDMALIARAAYQNDTVKKVSSTLSYQIPATKKASARTVTMGHKMLNPGDSRYYPGVIGGKTGFTSLAGNTLVTCVEQNGVRLIAVIMKSKSTHYEDTKSLLDYGFALKAAGGTVQASSKGWVQEGAKWYYRKQDGNKASNEWQNIGGVYYWFDADSYMAASRWVESNGKWFYLGSSGAMLKDTTTPDGYRLDSSGAWIR</sequence>
<gene>
    <name evidence="14" type="ORF">IO98_09630</name>
</gene>
<accession>A0A084JMN4</accession>
<organism evidence="14 15">
    <name type="scientific">Lacrimispora celerecrescens</name>
    <dbReference type="NCBI Taxonomy" id="29354"/>
    <lineage>
        <taxon>Bacteria</taxon>
        <taxon>Bacillati</taxon>
        <taxon>Bacillota</taxon>
        <taxon>Clostridia</taxon>
        <taxon>Lachnospirales</taxon>
        <taxon>Lachnospiraceae</taxon>
        <taxon>Lacrimispora</taxon>
    </lineage>
</organism>
<dbReference type="GO" id="GO:0006508">
    <property type="term" value="P:proteolysis"/>
    <property type="evidence" value="ECO:0007669"/>
    <property type="project" value="InterPro"/>
</dbReference>
<dbReference type="STRING" id="29354.IO98_09630"/>
<dbReference type="GO" id="GO:0008360">
    <property type="term" value="P:regulation of cell shape"/>
    <property type="evidence" value="ECO:0007669"/>
    <property type="project" value="UniProtKB-KW"/>
</dbReference>
<feature type="region of interest" description="Disordered" evidence="12">
    <location>
        <begin position="35"/>
        <end position="81"/>
    </location>
</feature>
<keyword evidence="15" id="KW-1185">Reference proteome</keyword>
<evidence type="ECO:0000313" key="15">
    <source>
        <dbReference type="Proteomes" id="UP000028525"/>
    </source>
</evidence>
<dbReference type="GO" id="GO:0071555">
    <property type="term" value="P:cell wall organization"/>
    <property type="evidence" value="ECO:0007669"/>
    <property type="project" value="UniProtKB-KW"/>
</dbReference>
<evidence type="ECO:0000256" key="4">
    <source>
        <dbReference type="ARBA" id="ARBA00022801"/>
    </source>
</evidence>
<comment type="caution">
    <text evidence="14">The sequence shown here is derived from an EMBL/GenBank/DDBJ whole genome shotgun (WGS) entry which is preliminary data.</text>
</comment>
<evidence type="ECO:0000256" key="12">
    <source>
        <dbReference type="SAM" id="MobiDB-lite"/>
    </source>
</evidence>
<evidence type="ECO:0000256" key="2">
    <source>
        <dbReference type="ARBA" id="ARBA00022729"/>
    </source>
</evidence>
<dbReference type="SUPFAM" id="SSF56601">
    <property type="entry name" value="beta-lactamase/transpeptidase-like"/>
    <property type="match status" value="1"/>
</dbReference>
<dbReference type="Gene3D" id="3.40.710.10">
    <property type="entry name" value="DD-peptidase/beta-lactamase superfamily"/>
    <property type="match status" value="1"/>
</dbReference>
<dbReference type="OrthoDB" id="9791132at2"/>
<evidence type="ECO:0000256" key="9">
    <source>
        <dbReference type="PIRSR" id="PIRSR618044-2"/>
    </source>
</evidence>
<dbReference type="InterPro" id="IPR018044">
    <property type="entry name" value="Peptidase_S11"/>
</dbReference>
<dbReference type="Pfam" id="PF01473">
    <property type="entry name" value="Choline_bind_1"/>
    <property type="match status" value="2"/>
</dbReference>
<dbReference type="GO" id="GO:0009252">
    <property type="term" value="P:peptidoglycan biosynthetic process"/>
    <property type="evidence" value="ECO:0007669"/>
    <property type="project" value="UniProtKB-KW"/>
</dbReference>
<keyword evidence="3" id="KW-0677">Repeat</keyword>
<comment type="similarity">
    <text evidence="1 11">Belongs to the peptidase S11 family.</text>
</comment>
<keyword evidence="4" id="KW-0378">Hydrolase</keyword>
<feature type="active site" description="Acyl-ester intermediate" evidence="8">
    <location>
        <position position="117"/>
    </location>
</feature>
<dbReference type="SUPFAM" id="SSF69360">
    <property type="entry name" value="Cell wall binding repeat"/>
    <property type="match status" value="1"/>
</dbReference>
<dbReference type="EMBL" id="JPME01000012">
    <property type="protein sequence ID" value="KEZ90218.1"/>
    <property type="molecule type" value="Genomic_DNA"/>
</dbReference>
<evidence type="ECO:0000259" key="13">
    <source>
        <dbReference type="Pfam" id="PF00768"/>
    </source>
</evidence>
<dbReference type="AlphaFoldDB" id="A0A084JMN4"/>
<dbReference type="PANTHER" id="PTHR21581:SF33">
    <property type="entry name" value="D-ALANYL-D-ALANINE CARBOXYPEPTIDASE DACB"/>
    <property type="match status" value="1"/>
</dbReference>
<name>A0A084JMN4_9FIRM</name>
<feature type="active site" evidence="8">
    <location>
        <position position="175"/>
    </location>
</feature>
<evidence type="ECO:0000256" key="7">
    <source>
        <dbReference type="ARBA" id="ARBA00023316"/>
    </source>
</evidence>
<protein>
    <submittedName>
        <fullName evidence="14">Peptidase S11</fullName>
    </submittedName>
</protein>
<feature type="compositionally biased region" description="Gly residues" evidence="12">
    <location>
        <begin position="38"/>
        <end position="64"/>
    </location>
</feature>
<dbReference type="Pfam" id="PF00768">
    <property type="entry name" value="Peptidase_S11"/>
    <property type="match status" value="1"/>
</dbReference>
<dbReference type="RefSeq" id="WP_038280494.1">
    <property type="nucleotide sequence ID" value="NZ_JPME01000012.1"/>
</dbReference>
<feature type="repeat" description="Cell wall-binding" evidence="10">
    <location>
        <begin position="387"/>
        <end position="406"/>
    </location>
</feature>
<feature type="domain" description="Peptidase S11 D-alanyl-D-alanine carboxypeptidase A N-terminal" evidence="13">
    <location>
        <begin position="84"/>
        <end position="317"/>
    </location>
</feature>
<dbReference type="Pfam" id="PF19085">
    <property type="entry name" value="Choline_bind_2"/>
    <property type="match status" value="1"/>
</dbReference>
<evidence type="ECO:0000256" key="11">
    <source>
        <dbReference type="RuleBase" id="RU004016"/>
    </source>
</evidence>
<evidence type="ECO:0000256" key="5">
    <source>
        <dbReference type="ARBA" id="ARBA00022960"/>
    </source>
</evidence>
<evidence type="ECO:0000256" key="6">
    <source>
        <dbReference type="ARBA" id="ARBA00022984"/>
    </source>
</evidence>
<dbReference type="Gene3D" id="2.10.270.10">
    <property type="entry name" value="Cholin Binding"/>
    <property type="match status" value="1"/>
</dbReference>
<dbReference type="GO" id="GO:0009002">
    <property type="term" value="F:serine-type D-Ala-D-Ala carboxypeptidase activity"/>
    <property type="evidence" value="ECO:0007669"/>
    <property type="project" value="InterPro"/>
</dbReference>
<feature type="repeat" description="Cell wall-binding" evidence="10">
    <location>
        <begin position="366"/>
        <end position="385"/>
    </location>
</feature>
<dbReference type="Proteomes" id="UP000028525">
    <property type="component" value="Unassembled WGS sequence"/>
</dbReference>
<dbReference type="InterPro" id="IPR001967">
    <property type="entry name" value="Peptidase_S11_N"/>
</dbReference>
<evidence type="ECO:0000256" key="10">
    <source>
        <dbReference type="PROSITE-ProRule" id="PRU00591"/>
    </source>
</evidence>
<evidence type="ECO:0000313" key="14">
    <source>
        <dbReference type="EMBL" id="KEZ90218.1"/>
    </source>
</evidence>
<keyword evidence="2" id="KW-0732">Signal</keyword>
<reference evidence="14 15" key="1">
    <citation type="submission" date="2014-07" db="EMBL/GenBank/DDBJ databases">
        <title>Draft genome of Clostridium celerecrescens 152B isolated from sediments associated with methane hydrate from Krishna Godavari basin.</title>
        <authorList>
            <person name="Honkalas V.S."/>
            <person name="Dabir A.P."/>
            <person name="Arora P."/>
            <person name="Dhakephalkar P.K."/>
        </authorList>
    </citation>
    <scope>NUCLEOTIDE SEQUENCE [LARGE SCALE GENOMIC DNA]</scope>
    <source>
        <strain evidence="14 15">152B</strain>
    </source>
</reference>
<dbReference type="PRINTS" id="PR00725">
    <property type="entry name" value="DADACBPTASE1"/>
</dbReference>
<keyword evidence="5" id="KW-0133">Cell shape</keyword>
<proteinExistence type="inferred from homology"/>
<dbReference type="InterPro" id="IPR018337">
    <property type="entry name" value="Cell_wall/Cho-bd_repeat"/>
</dbReference>
<evidence type="ECO:0000256" key="1">
    <source>
        <dbReference type="ARBA" id="ARBA00007164"/>
    </source>
</evidence>
<evidence type="ECO:0000256" key="8">
    <source>
        <dbReference type="PIRSR" id="PIRSR618044-1"/>
    </source>
</evidence>
<feature type="binding site" evidence="9">
    <location>
        <position position="287"/>
    </location>
    <ligand>
        <name>substrate</name>
    </ligand>
</feature>